<gene>
    <name evidence="1" type="ORF">GM50_1465</name>
</gene>
<dbReference type="AlphaFoldDB" id="A0A094Q8V3"/>
<accession>A0A094Q8V3</accession>
<name>A0A094Q8V3_9ZZZZ</name>
<proteinExistence type="predicted"/>
<comment type="caution">
    <text evidence="1">The sequence shown here is derived from an EMBL/GenBank/DDBJ whole genome shotgun (WGS) entry which is preliminary data.</text>
</comment>
<evidence type="ECO:0000313" key="1">
    <source>
        <dbReference type="EMBL" id="KGA20665.1"/>
    </source>
</evidence>
<sequence length="395" mass="40866">MKRLVAVFLILPLVFVSQYAGAAPKPVAAKEMVAINLATPITTNTKMHILGSSIVLLNDSTLWAIGADGIEKWRLTLTQGAASIATALVADSAGNMWVAGSSANVPLDAPNSIPTTPPINPDNVVVAPKVPTRSDLTVATVWKVSGAGQLLSTYSLDLKSALLVNSIAVNTKGFTIGGMKATDTGNSGFLISSTLEGVFGAPINLGTTDTNIDAVIRGTDSSIYAIGNSTETLAGKKRVGLRDGIIAKYSSAGKLSLLVRSSASKATREWNSATNSLFLTGYVQTGQRVESALTKFATNLSPTWTFRFASTGATIAALGLRGTHFAVFASKSAVKGVSNWKPSGPTPLLLTFNSKGALTAANSATGVPIALGYSKDLGVVLMTSSQTAVSIFRLT</sequence>
<dbReference type="EMBL" id="JNSK01000002">
    <property type="protein sequence ID" value="KGA20665.1"/>
    <property type="molecule type" value="Genomic_DNA"/>
</dbReference>
<protein>
    <submittedName>
        <fullName evidence="1">Uncharacterized protein</fullName>
    </submittedName>
</protein>
<reference evidence="1" key="1">
    <citation type="submission" date="2014-05" db="EMBL/GenBank/DDBJ databases">
        <title>Key roles for freshwater Actinobacteria revealed by deep metagenomic sequencing.</title>
        <authorList>
            <person name="Ghai R."/>
            <person name="Mizuno C.M."/>
            <person name="Picazo A."/>
            <person name="Camacho A."/>
            <person name="Rodriguez-Valera F."/>
        </authorList>
    </citation>
    <scope>NUCLEOTIDE SEQUENCE</scope>
</reference>
<organism evidence="1">
    <name type="scientific">freshwater metagenome</name>
    <dbReference type="NCBI Taxonomy" id="449393"/>
    <lineage>
        <taxon>unclassified sequences</taxon>
        <taxon>metagenomes</taxon>
        <taxon>ecological metagenomes</taxon>
    </lineage>
</organism>